<gene>
    <name evidence="1" type="ORF">CTER_2367</name>
</gene>
<evidence type="ECO:0000313" key="1">
    <source>
        <dbReference type="EMBL" id="EMS71732.1"/>
    </source>
</evidence>
<feature type="non-terminal residue" evidence="1">
    <location>
        <position position="101"/>
    </location>
</feature>
<dbReference type="Gene3D" id="2.60.120.260">
    <property type="entry name" value="Galactose-binding domain-like"/>
    <property type="match status" value="1"/>
</dbReference>
<protein>
    <submittedName>
        <fullName evidence="1">Uncharacterized protein</fullName>
    </submittedName>
</protein>
<dbReference type="eggNOG" id="COG2931">
    <property type="taxonomic scope" value="Bacteria"/>
</dbReference>
<comment type="caution">
    <text evidence="1">The sequence shown here is derived from an EMBL/GenBank/DDBJ whole genome shotgun (WGS) entry which is preliminary data.</text>
</comment>
<sequence length="101" mass="10713">MAELIVNGGFETGSFPPWLVDNASITSLYKHSGNFSALLQSGISVIYQIVEGNFSSSCSFSVYLGKIGALPNPLTTITISYFNASFSFLGLGLIISIPPNT</sequence>
<dbReference type="NCBIfam" id="NF033675">
    <property type="entry name" value="NTTRR-F1"/>
    <property type="match status" value="1"/>
</dbReference>
<evidence type="ECO:0000313" key="2">
    <source>
        <dbReference type="Proteomes" id="UP000014155"/>
    </source>
</evidence>
<dbReference type="AlphaFoldDB" id="S0FJ47"/>
<reference evidence="1 2" key="1">
    <citation type="journal article" date="2013" name="Genome Announc.">
        <title>Draft Genome Sequence of the Cellulolytic, Mesophilic, Anaerobic Bacterium Clostridium termitidis Strain CT1112 (DSM 5398).</title>
        <authorList>
            <person name="Lal S."/>
            <person name="Ramachandran U."/>
            <person name="Zhang X."/>
            <person name="Munir R."/>
            <person name="Sparling R."/>
            <person name="Levin D.B."/>
        </authorList>
    </citation>
    <scope>NUCLEOTIDE SEQUENCE [LARGE SCALE GENOMIC DNA]</scope>
    <source>
        <strain evidence="1 2">CT1112</strain>
    </source>
</reference>
<dbReference type="STRING" id="1195236.CTER_2367"/>
<name>S0FJ47_RUMCE</name>
<accession>S0FJ47</accession>
<dbReference type="Proteomes" id="UP000014155">
    <property type="component" value="Unassembled WGS sequence"/>
</dbReference>
<dbReference type="EMBL" id="AORV01000034">
    <property type="protein sequence ID" value="EMS71732.1"/>
    <property type="molecule type" value="Genomic_DNA"/>
</dbReference>
<dbReference type="RefSeq" id="WP_004625899.1">
    <property type="nucleotide sequence ID" value="NZ_AORV01000034.1"/>
</dbReference>
<organism evidence="1 2">
    <name type="scientific">Ruminiclostridium cellobioparum subsp. termitidis CT1112</name>
    <dbReference type="NCBI Taxonomy" id="1195236"/>
    <lineage>
        <taxon>Bacteria</taxon>
        <taxon>Bacillati</taxon>
        <taxon>Bacillota</taxon>
        <taxon>Clostridia</taxon>
        <taxon>Eubacteriales</taxon>
        <taxon>Oscillospiraceae</taxon>
        <taxon>Ruminiclostridium</taxon>
    </lineage>
</organism>
<proteinExistence type="predicted"/>
<keyword evidence="2" id="KW-1185">Reference proteome</keyword>